<dbReference type="Gene3D" id="2.30.29.50">
    <property type="entry name" value="Bacterial Pleckstrin homology domain"/>
    <property type="match status" value="1"/>
</dbReference>
<dbReference type="InterPro" id="IPR012544">
    <property type="entry name" value="PHb"/>
</dbReference>
<evidence type="ECO:0000259" key="1">
    <source>
        <dbReference type="Pfam" id="PF08000"/>
    </source>
</evidence>
<protein>
    <submittedName>
        <fullName evidence="2">Phage protein</fullName>
    </submittedName>
</protein>
<dbReference type="Pfam" id="PF08000">
    <property type="entry name" value="bPH_1"/>
    <property type="match status" value="1"/>
</dbReference>
<name>A0A486XUJ4_9GAMM</name>
<dbReference type="CDD" id="cd13225">
    <property type="entry name" value="PH-like_bacteria"/>
    <property type="match status" value="1"/>
</dbReference>
<dbReference type="SUPFAM" id="SSF50729">
    <property type="entry name" value="PH domain-like"/>
    <property type="match status" value="1"/>
</dbReference>
<dbReference type="AlphaFoldDB" id="A0A486XUJ4"/>
<accession>A0A486XUJ4</accession>
<feature type="domain" description="Bacterial Pleckstrin homology" evidence="1">
    <location>
        <begin position="14"/>
        <end position="120"/>
    </location>
</feature>
<sequence length="123" mass="13795">MIDFDNKTVFKLKQNPDYAEKVSALLLPDENIVDSYSSMRDGVVFTNKRLIAINVQGLTGSKKDYTSMPYKNIVAYSVETSGTFDLDSELELYFSAVGKVRFEFSGKTAIVEISKHISQHALN</sequence>
<dbReference type="PANTHER" id="PTHR35796:SF3">
    <property type="entry name" value="BHLH DOMAIN-CONTAINING PROTEIN"/>
    <property type="match status" value="1"/>
</dbReference>
<dbReference type="EMBL" id="CAAJGR010000029">
    <property type="protein sequence ID" value="VHO06317.1"/>
    <property type="molecule type" value="Genomic_DNA"/>
</dbReference>
<dbReference type="PANTHER" id="PTHR35796">
    <property type="entry name" value="HYPOTHETICAL CYTOSOLIC PROTEIN"/>
    <property type="match status" value="1"/>
</dbReference>
<proteinExistence type="predicted"/>
<organism evidence="2">
    <name type="scientific">Rheinheimera sp. BAL341</name>
    <dbReference type="NCBI Taxonomy" id="1708203"/>
    <lineage>
        <taxon>Bacteria</taxon>
        <taxon>Pseudomonadati</taxon>
        <taxon>Pseudomonadota</taxon>
        <taxon>Gammaproteobacteria</taxon>
        <taxon>Chromatiales</taxon>
        <taxon>Chromatiaceae</taxon>
        <taxon>Rheinheimera</taxon>
    </lineage>
</organism>
<dbReference type="InterPro" id="IPR037063">
    <property type="entry name" value="PHb_sf"/>
</dbReference>
<reference evidence="2" key="1">
    <citation type="submission" date="2019-04" db="EMBL/GenBank/DDBJ databases">
        <authorList>
            <person name="Brambilla D."/>
        </authorList>
    </citation>
    <scope>NUCLEOTIDE SEQUENCE</scope>
    <source>
        <strain evidence="2">BAL1</strain>
    </source>
</reference>
<gene>
    <name evidence="2" type="ORF">BAL341_3342</name>
</gene>
<evidence type="ECO:0000313" key="2">
    <source>
        <dbReference type="EMBL" id="VHO06317.1"/>
    </source>
</evidence>